<dbReference type="HOGENOM" id="CLU_113299_3_0_11"/>
<reference evidence="2 3" key="2">
    <citation type="journal article" date="2015" name="Genome Announc.">
        <title>Complete Genome Sequence of Coriobacteriaceae Strain 68-1-3, a Novel Mucus-Degrading Isolate from the Swine Intestinal Tract.</title>
        <authorList>
            <person name="Looft T."/>
            <person name="Bayles D.O."/>
            <person name="Alt D.P."/>
            <person name="Stanton T.B."/>
        </authorList>
    </citation>
    <scope>NUCLEOTIDE SEQUENCE [LARGE SCALE GENOMIC DNA]</scope>
    <source>
        <strain evidence="2 3">68-1-3</strain>
    </source>
</reference>
<keyword evidence="1" id="KW-0812">Transmembrane</keyword>
<evidence type="ECO:0000313" key="2">
    <source>
        <dbReference type="EMBL" id="AJC12601.1"/>
    </source>
</evidence>
<dbReference type="InterPro" id="IPR007401">
    <property type="entry name" value="DUF454"/>
</dbReference>
<keyword evidence="1" id="KW-1133">Transmembrane helix</keyword>
<gene>
    <name evidence="2" type="ORF">JI75_07985</name>
</gene>
<feature type="transmembrane region" description="Helical" evidence="1">
    <location>
        <begin position="6"/>
        <end position="32"/>
    </location>
</feature>
<reference evidence="3" key="1">
    <citation type="submission" date="2014-08" db="EMBL/GenBank/DDBJ databases">
        <title>Coriobacteriaceae sp. complete genome.</title>
        <authorList>
            <person name="Looft T."/>
            <person name="Bayles D.O."/>
            <person name="Stanton T.B."/>
        </authorList>
    </citation>
    <scope>NUCLEOTIDE SEQUENCE [LARGE SCALE GENOMIC DNA]</scope>
    <source>
        <strain evidence="3">68-1-3</strain>
    </source>
</reference>
<name>A0A0A8B555_9ACTN</name>
<dbReference type="KEGG" id="cbac:JI75_07985"/>
<keyword evidence="1" id="KW-0472">Membrane</keyword>
<feature type="transmembrane region" description="Helical" evidence="1">
    <location>
        <begin position="67"/>
        <end position="86"/>
    </location>
</feature>
<organism evidence="2 3">
    <name type="scientific">Berryella intestinalis</name>
    <dbReference type="NCBI Taxonomy" id="1531429"/>
    <lineage>
        <taxon>Bacteria</taxon>
        <taxon>Bacillati</taxon>
        <taxon>Actinomycetota</taxon>
        <taxon>Coriobacteriia</taxon>
        <taxon>Eggerthellales</taxon>
        <taxon>Eggerthellaceae</taxon>
        <taxon>Berryella</taxon>
    </lineage>
</organism>
<keyword evidence="3" id="KW-1185">Reference proteome</keyword>
<dbReference type="EMBL" id="CP009302">
    <property type="protein sequence ID" value="AJC12601.1"/>
    <property type="molecule type" value="Genomic_DNA"/>
</dbReference>
<dbReference type="Proteomes" id="UP000031121">
    <property type="component" value="Chromosome"/>
</dbReference>
<sequence length="116" mass="12874">MGFLCFGLAVIGFVVPLIPCTPFLLVSAFSFARSSERLDRWFKTTRLYRMVLENYVAKKTMTLKAKLTLLVPVTMLLAFAFAMMGSAPVGRAIVAVVWVGHIVYFGFIVKTEKSAS</sequence>
<dbReference type="PANTHER" id="PTHR35813:SF1">
    <property type="entry name" value="INNER MEMBRANE PROTEIN YBAN"/>
    <property type="match status" value="1"/>
</dbReference>
<evidence type="ECO:0000256" key="1">
    <source>
        <dbReference type="SAM" id="Phobius"/>
    </source>
</evidence>
<dbReference type="AlphaFoldDB" id="A0A0A8B555"/>
<dbReference type="Pfam" id="PF04304">
    <property type="entry name" value="DUF454"/>
    <property type="match status" value="1"/>
</dbReference>
<protein>
    <recommendedName>
        <fullName evidence="4">DUF454 domain-containing protein</fullName>
    </recommendedName>
</protein>
<evidence type="ECO:0000313" key="3">
    <source>
        <dbReference type="Proteomes" id="UP000031121"/>
    </source>
</evidence>
<dbReference type="STRING" id="1531429.JI75_07985"/>
<accession>A0A0A8B555</accession>
<feature type="transmembrane region" description="Helical" evidence="1">
    <location>
        <begin position="92"/>
        <end position="109"/>
    </location>
</feature>
<dbReference type="GO" id="GO:0005886">
    <property type="term" value="C:plasma membrane"/>
    <property type="evidence" value="ECO:0007669"/>
    <property type="project" value="TreeGrafter"/>
</dbReference>
<dbReference type="PIRSF" id="PIRSF016789">
    <property type="entry name" value="DUF454"/>
    <property type="match status" value="1"/>
</dbReference>
<dbReference type="PANTHER" id="PTHR35813">
    <property type="entry name" value="INNER MEMBRANE PROTEIN YBAN"/>
    <property type="match status" value="1"/>
</dbReference>
<evidence type="ECO:0008006" key="4">
    <source>
        <dbReference type="Google" id="ProtNLM"/>
    </source>
</evidence>
<proteinExistence type="predicted"/>